<evidence type="ECO:0000256" key="14">
    <source>
        <dbReference type="HAMAP-Rule" id="MF_00208"/>
    </source>
</evidence>
<dbReference type="InterPro" id="IPR013221">
    <property type="entry name" value="Mur_ligase_cen"/>
</dbReference>
<sequence>MIRALAPGEVAAGRDVEIADLCYDSRRALPGSLFFCVPGAHVDGHDSAGEAVAAGAVALVVERLLDLDVPQLLVEDARVAMAVAADVFFGEPTRELEVAGVTGTNGKTTTAFLLRSVLAAAGRRPGLVGTVAWEVGGERRAAPHTTPEAIDLQRLFREMLDAGDRSVSLEASSHGSVLHRLDRVRFDALVFTNLSQDHLDLHGSMEDYYQAKRRLFTGAQPPPAAVNVGNEHGRRLALELAEAHRAPLVTFAVSEAADVRPEGLVLDARGSRFTAAGVEIETPLRGRFNVENVLGAIAAGLLLDIADDVIARGIAAMTGVPGRFEAVDEQQPFAVIVDYAHTPDSLDIVLQAARDLGDGRVICVFGAGGDRDRGKRPLMGRIARARADVAIVTSDNPRSEDPLAIIEDILQGAGTDVEVDPDRRAAVQRAIALAEPGDVVVIAGKGHEQGQDVGGVVTPFDDREVAREALRERGWASA</sequence>
<dbReference type="GO" id="GO:0008360">
    <property type="term" value="P:regulation of cell shape"/>
    <property type="evidence" value="ECO:0007669"/>
    <property type="project" value="UniProtKB-KW"/>
</dbReference>
<dbReference type="FunFam" id="3.90.190.20:FF:000006">
    <property type="entry name" value="UDP-N-acetylmuramoyl-L-alanyl-D-glutamate--2,6-diaminopimelate ligase"/>
    <property type="match status" value="1"/>
</dbReference>
<evidence type="ECO:0000256" key="11">
    <source>
        <dbReference type="ARBA" id="ARBA00075482"/>
    </source>
</evidence>
<dbReference type="InterPro" id="IPR035911">
    <property type="entry name" value="MurE/MurF_N"/>
</dbReference>
<reference evidence="20" key="2">
    <citation type="journal article" date="2019" name="MicrobiologyOpen">
        <title>High-quality draft genome sequence of Gaiella occulta isolated from a 150 meter deep mineral water borehole and comparison with the genome sequences of other deep-branching lineages of the phylum Actinobacteria.</title>
        <authorList>
            <person name="Severino R."/>
            <person name="Froufe H.J.C."/>
            <person name="Barroso C."/>
            <person name="Albuquerque L."/>
            <person name="Lobo-da-Cunha A."/>
            <person name="da Costa M.S."/>
            <person name="Egas C."/>
        </authorList>
    </citation>
    <scope>NUCLEOTIDE SEQUENCE [LARGE SCALE GENOMIC DNA]</scope>
    <source>
        <strain evidence="20">F2-233</strain>
    </source>
</reference>
<evidence type="ECO:0000256" key="1">
    <source>
        <dbReference type="ARBA" id="ARBA00005898"/>
    </source>
</evidence>
<dbReference type="InterPro" id="IPR036565">
    <property type="entry name" value="Mur-like_cat_sf"/>
</dbReference>
<feature type="binding site" evidence="14">
    <location>
        <begin position="395"/>
        <end position="398"/>
    </location>
    <ligand>
        <name>meso-2,6-diaminopimelate</name>
        <dbReference type="ChEBI" id="CHEBI:57791"/>
    </ligand>
</feature>
<dbReference type="EMBL" id="QQZY01000002">
    <property type="protein sequence ID" value="RDI74992.1"/>
    <property type="molecule type" value="Genomic_DNA"/>
</dbReference>
<dbReference type="GO" id="GO:0005737">
    <property type="term" value="C:cytoplasm"/>
    <property type="evidence" value="ECO:0007669"/>
    <property type="project" value="UniProtKB-SubCell"/>
</dbReference>
<evidence type="ECO:0000259" key="16">
    <source>
        <dbReference type="Pfam" id="PF01225"/>
    </source>
</evidence>
<feature type="binding site" evidence="14">
    <location>
        <begin position="103"/>
        <end position="109"/>
    </location>
    <ligand>
        <name>ATP</name>
        <dbReference type="ChEBI" id="CHEBI:30616"/>
    </ligand>
</feature>
<dbReference type="GO" id="GO:0008765">
    <property type="term" value="F:UDP-N-acetylmuramoylalanyl-D-glutamate-2,6-diaminopimelate ligase activity"/>
    <property type="evidence" value="ECO:0007669"/>
    <property type="project" value="UniProtKB-UniRule"/>
</dbReference>
<evidence type="ECO:0000256" key="5">
    <source>
        <dbReference type="ARBA" id="ARBA00023306"/>
    </source>
</evidence>
<dbReference type="NCBIfam" id="NF001126">
    <property type="entry name" value="PRK00139.1-4"/>
    <property type="match status" value="1"/>
</dbReference>
<evidence type="ECO:0000259" key="17">
    <source>
        <dbReference type="Pfam" id="PF02875"/>
    </source>
</evidence>
<keyword evidence="2 14" id="KW-0132">Cell division</keyword>
<evidence type="ECO:0000256" key="13">
    <source>
        <dbReference type="ARBA" id="ARBA00081560"/>
    </source>
</evidence>
<evidence type="ECO:0000256" key="12">
    <source>
        <dbReference type="ARBA" id="ARBA00076158"/>
    </source>
</evidence>
<dbReference type="GO" id="GO:0051301">
    <property type="term" value="P:cell division"/>
    <property type="evidence" value="ECO:0007669"/>
    <property type="project" value="UniProtKB-KW"/>
</dbReference>
<dbReference type="EC" id="6.3.2.13" evidence="9 14"/>
<evidence type="ECO:0000256" key="10">
    <source>
        <dbReference type="ARBA" id="ARBA00072883"/>
    </source>
</evidence>
<keyword evidence="4 14" id="KW-0573">Peptidoglycan synthesis</keyword>
<feature type="binding site" evidence="14">
    <location>
        <position position="25"/>
    </location>
    <ligand>
        <name>UDP-N-acetyl-alpha-D-muramoyl-L-alanyl-D-glutamate</name>
        <dbReference type="ChEBI" id="CHEBI:83900"/>
    </ligand>
</feature>
<feature type="short sequence motif" description="Meso-diaminopimelate recognition motif" evidence="14">
    <location>
        <begin position="395"/>
        <end position="398"/>
    </location>
</feature>
<comment type="caution">
    <text evidence="14">Lacks conserved residue(s) required for the propagation of feature annotation.</text>
</comment>
<feature type="modified residue" description="N6-carboxylysine" evidence="14">
    <location>
        <position position="212"/>
    </location>
</feature>
<feature type="binding site" evidence="14">
    <location>
        <position position="172"/>
    </location>
    <ligand>
        <name>UDP-N-acetyl-alpha-D-muramoyl-L-alanyl-D-glutamate</name>
        <dbReference type="ChEBI" id="CHEBI:83900"/>
    </ligand>
</feature>
<evidence type="ECO:0000313" key="20">
    <source>
        <dbReference type="Proteomes" id="UP000254134"/>
    </source>
</evidence>
<comment type="catalytic activity">
    <reaction evidence="7 14">
        <text>UDP-N-acetyl-alpha-D-muramoyl-L-alanyl-D-glutamate + meso-2,6-diaminopimelate + ATP = UDP-N-acetyl-alpha-D-muramoyl-L-alanyl-gamma-D-glutamyl-meso-2,6-diaminopimelate + ADP + phosphate + H(+)</text>
        <dbReference type="Rhea" id="RHEA:23676"/>
        <dbReference type="ChEBI" id="CHEBI:15378"/>
        <dbReference type="ChEBI" id="CHEBI:30616"/>
        <dbReference type="ChEBI" id="CHEBI:43474"/>
        <dbReference type="ChEBI" id="CHEBI:57791"/>
        <dbReference type="ChEBI" id="CHEBI:83900"/>
        <dbReference type="ChEBI" id="CHEBI:83905"/>
        <dbReference type="ChEBI" id="CHEBI:456216"/>
        <dbReference type="EC" id="6.3.2.13"/>
    </reaction>
</comment>
<feature type="binding site" evidence="14">
    <location>
        <position position="180"/>
    </location>
    <ligand>
        <name>UDP-N-acetyl-alpha-D-muramoyl-L-alanyl-D-glutamate</name>
        <dbReference type="ChEBI" id="CHEBI:83900"/>
    </ligand>
</feature>
<dbReference type="NCBIfam" id="TIGR01085">
    <property type="entry name" value="murE"/>
    <property type="match status" value="1"/>
</dbReference>
<keyword evidence="5 14" id="KW-0131">Cell cycle</keyword>
<dbReference type="Gene3D" id="3.90.190.20">
    <property type="entry name" value="Mur ligase, C-terminal domain"/>
    <property type="match status" value="1"/>
</dbReference>
<comment type="cofactor">
    <cofactor evidence="14">
        <name>Mg(2+)</name>
        <dbReference type="ChEBI" id="CHEBI:18420"/>
    </cofactor>
</comment>
<feature type="binding site" evidence="14">
    <location>
        <position position="448"/>
    </location>
    <ligand>
        <name>meso-2,6-diaminopimelate</name>
        <dbReference type="ChEBI" id="CHEBI:57791"/>
    </ligand>
</feature>
<feature type="domain" description="Mur ligase N-terminal catalytic" evidence="16">
    <location>
        <begin position="20"/>
        <end position="65"/>
    </location>
</feature>
<dbReference type="PANTHER" id="PTHR23135">
    <property type="entry name" value="MUR LIGASE FAMILY MEMBER"/>
    <property type="match status" value="1"/>
</dbReference>
<feature type="domain" description="Mur ligase central" evidence="18">
    <location>
        <begin position="101"/>
        <end position="299"/>
    </location>
</feature>
<feature type="domain" description="Mur ligase C-terminal" evidence="17">
    <location>
        <begin position="322"/>
        <end position="446"/>
    </location>
</feature>
<keyword evidence="14" id="KW-0436">Ligase</keyword>
<keyword evidence="14" id="KW-0067">ATP-binding</keyword>
<evidence type="ECO:0000259" key="18">
    <source>
        <dbReference type="Pfam" id="PF08245"/>
    </source>
</evidence>
<dbReference type="GO" id="GO:0000287">
    <property type="term" value="F:magnesium ion binding"/>
    <property type="evidence" value="ECO:0007669"/>
    <property type="project" value="UniProtKB-UniRule"/>
</dbReference>
<keyword evidence="6 14" id="KW-0961">Cell wall biogenesis/degradation</keyword>
<protein>
    <recommendedName>
        <fullName evidence="10 14">UDP-N-acetylmuramoyl-L-alanyl-D-glutamate--2,6-diaminopimelate ligase</fullName>
        <ecNumber evidence="9 14">6.3.2.13</ecNumber>
    </recommendedName>
    <alternativeName>
        <fullName evidence="11 14">Meso-A2pm-adding enzyme</fullName>
    </alternativeName>
    <alternativeName>
        <fullName evidence="12 14">Meso-diaminopimelate-adding enzyme</fullName>
    </alternativeName>
    <alternativeName>
        <fullName evidence="13 14">UDP-MurNAc-L-Ala-D-Glu:meso-diaminopimelate ligase</fullName>
    </alternativeName>
    <alternativeName>
        <fullName evidence="14">UDP-MurNAc-tripeptide synthetase</fullName>
    </alternativeName>
    <alternativeName>
        <fullName evidence="14">UDP-N-acetylmuramyl-tripeptide synthetase</fullName>
    </alternativeName>
</protein>
<keyword evidence="14" id="KW-0963">Cytoplasm</keyword>
<dbReference type="PANTHER" id="PTHR23135:SF4">
    <property type="entry name" value="UDP-N-ACETYLMURAMOYL-L-ALANYL-D-GLUTAMATE--2,6-DIAMINOPIMELATE LIGASE MURE HOMOLOG, CHLOROPLASTIC"/>
    <property type="match status" value="1"/>
</dbReference>
<dbReference type="InterPro" id="IPR036615">
    <property type="entry name" value="Mur_ligase_C_dom_sf"/>
</dbReference>
<dbReference type="InterPro" id="IPR005761">
    <property type="entry name" value="UDP-N-AcMur-Glu-dNH2Pim_ligase"/>
</dbReference>
<keyword evidence="3 14" id="KW-0133">Cell shape</keyword>
<dbReference type="HAMAP" id="MF_00208">
    <property type="entry name" value="MurE"/>
    <property type="match status" value="1"/>
</dbReference>
<dbReference type="Pfam" id="PF02875">
    <property type="entry name" value="Mur_ligase_C"/>
    <property type="match status" value="1"/>
</dbReference>
<keyword evidence="14" id="KW-0460">Magnesium</keyword>
<dbReference type="SUPFAM" id="SSF63418">
    <property type="entry name" value="MurE/MurF N-terminal domain"/>
    <property type="match status" value="1"/>
</dbReference>
<comment type="subcellular location">
    <subcellularLocation>
        <location evidence="14 15">Cytoplasm</location>
    </subcellularLocation>
</comment>
<dbReference type="SUPFAM" id="SSF53244">
    <property type="entry name" value="MurD-like peptide ligases, peptide-binding domain"/>
    <property type="match status" value="1"/>
</dbReference>
<comment type="PTM">
    <text evidence="14">Carboxylation is probably crucial for Mg(2+) binding and, consequently, for the gamma-phosphate positioning of ATP.</text>
</comment>
<dbReference type="OrthoDB" id="9800958at2"/>
<name>A0A7M2YZT2_9ACTN</name>
<gene>
    <name evidence="14" type="primary">murE</name>
    <name evidence="19" type="ORF">Gocc_0790</name>
</gene>
<dbReference type="InterPro" id="IPR000713">
    <property type="entry name" value="Mur_ligase_N"/>
</dbReference>
<dbReference type="GO" id="GO:0071555">
    <property type="term" value="P:cell wall organization"/>
    <property type="evidence" value="ECO:0007669"/>
    <property type="project" value="UniProtKB-KW"/>
</dbReference>
<dbReference type="Pfam" id="PF08245">
    <property type="entry name" value="Mur_ligase_M"/>
    <property type="match status" value="1"/>
</dbReference>
<dbReference type="Gene3D" id="3.40.1190.10">
    <property type="entry name" value="Mur-like, catalytic domain"/>
    <property type="match status" value="1"/>
</dbReference>
<dbReference type="Proteomes" id="UP000254134">
    <property type="component" value="Unassembled WGS sequence"/>
</dbReference>
<dbReference type="NCBIfam" id="NF001124">
    <property type="entry name" value="PRK00139.1-2"/>
    <property type="match status" value="1"/>
</dbReference>
<dbReference type="UniPathway" id="UPA00219"/>
<comment type="similarity">
    <text evidence="1 14">Belongs to the MurCDEF family. MurE subfamily.</text>
</comment>
<dbReference type="SUPFAM" id="SSF53623">
    <property type="entry name" value="MurD-like peptide ligases, catalytic domain"/>
    <property type="match status" value="1"/>
</dbReference>
<keyword evidence="20" id="KW-1185">Reference proteome</keyword>
<evidence type="ECO:0000256" key="2">
    <source>
        <dbReference type="ARBA" id="ARBA00022618"/>
    </source>
</evidence>
<feature type="binding site" evidence="14">
    <location>
        <begin position="145"/>
        <end position="146"/>
    </location>
    <ligand>
        <name>UDP-N-acetyl-alpha-D-muramoyl-L-alanyl-D-glutamate</name>
        <dbReference type="ChEBI" id="CHEBI:83900"/>
    </ligand>
</feature>
<keyword evidence="14" id="KW-0547">Nucleotide-binding</keyword>
<dbReference type="AlphaFoldDB" id="A0A7M2YZT2"/>
<evidence type="ECO:0000256" key="4">
    <source>
        <dbReference type="ARBA" id="ARBA00022984"/>
    </source>
</evidence>
<dbReference type="GO" id="GO:0005524">
    <property type="term" value="F:ATP binding"/>
    <property type="evidence" value="ECO:0007669"/>
    <property type="project" value="UniProtKB-UniRule"/>
</dbReference>
<evidence type="ECO:0000256" key="7">
    <source>
        <dbReference type="ARBA" id="ARBA00050251"/>
    </source>
</evidence>
<comment type="function">
    <text evidence="8 14">Catalyzes the addition of meso-diaminopimelic acid to the nucleotide precursor UDP-N-acetylmuramoyl-L-alanyl-D-glutamate (UMAG) in the biosynthesis of bacterial cell-wall peptidoglycan.</text>
</comment>
<accession>A0A7M2YZT2</accession>
<comment type="caution">
    <text evidence="19">The sequence shown here is derived from an EMBL/GenBank/DDBJ whole genome shotgun (WGS) entry which is preliminary data.</text>
</comment>
<dbReference type="InterPro" id="IPR004101">
    <property type="entry name" value="Mur_ligase_C"/>
</dbReference>
<evidence type="ECO:0000256" key="9">
    <source>
        <dbReference type="ARBA" id="ARBA00066633"/>
    </source>
</evidence>
<feature type="binding site" evidence="14">
    <location>
        <position position="371"/>
    </location>
    <ligand>
        <name>meso-2,6-diaminopimelate</name>
        <dbReference type="ChEBI" id="CHEBI:57791"/>
    </ligand>
</feature>
<dbReference type="Gene3D" id="3.40.1390.10">
    <property type="entry name" value="MurE/MurF, N-terminal domain"/>
    <property type="match status" value="1"/>
</dbReference>
<evidence type="ECO:0000256" key="6">
    <source>
        <dbReference type="ARBA" id="ARBA00023316"/>
    </source>
</evidence>
<evidence type="ECO:0000313" key="19">
    <source>
        <dbReference type="EMBL" id="RDI74992.1"/>
    </source>
</evidence>
<feature type="binding site" evidence="14">
    <location>
        <position position="444"/>
    </location>
    <ligand>
        <name>meso-2,6-diaminopimelate</name>
        <dbReference type="ChEBI" id="CHEBI:57791"/>
    </ligand>
</feature>
<evidence type="ECO:0000256" key="15">
    <source>
        <dbReference type="RuleBase" id="RU004135"/>
    </source>
</evidence>
<evidence type="ECO:0000256" key="3">
    <source>
        <dbReference type="ARBA" id="ARBA00022960"/>
    </source>
</evidence>
<evidence type="ECO:0000256" key="8">
    <source>
        <dbReference type="ARBA" id="ARBA00056782"/>
    </source>
</evidence>
<dbReference type="GO" id="GO:0009252">
    <property type="term" value="P:peptidoglycan biosynthetic process"/>
    <property type="evidence" value="ECO:0007669"/>
    <property type="project" value="UniProtKB-UniRule"/>
</dbReference>
<proteinExistence type="inferred from homology"/>
<comment type="pathway">
    <text evidence="14 15">Cell wall biogenesis; peptidoglycan biosynthesis.</text>
</comment>
<organism evidence="19 20">
    <name type="scientific">Gaiella occulta</name>
    <dbReference type="NCBI Taxonomy" id="1002870"/>
    <lineage>
        <taxon>Bacteria</taxon>
        <taxon>Bacillati</taxon>
        <taxon>Actinomycetota</taxon>
        <taxon>Thermoleophilia</taxon>
        <taxon>Gaiellales</taxon>
        <taxon>Gaiellaceae</taxon>
        <taxon>Gaiella</taxon>
    </lineage>
</organism>
<reference evidence="19 20" key="1">
    <citation type="submission" date="2018-07" db="EMBL/GenBank/DDBJ databases">
        <title>High-quality-draft genome sequence of Gaiella occulta.</title>
        <authorList>
            <person name="Severino R."/>
            <person name="Froufe H.J.C."/>
            <person name="Rainey F.A."/>
            <person name="Barroso C."/>
            <person name="Albuquerque L."/>
            <person name="Lobo-Da-Cunha A."/>
            <person name="Da Costa M.S."/>
            <person name="Egas C."/>
        </authorList>
    </citation>
    <scope>NUCLEOTIDE SEQUENCE [LARGE SCALE GENOMIC DNA]</scope>
    <source>
        <strain evidence="19 20">F2-233</strain>
    </source>
</reference>
<dbReference type="Pfam" id="PF01225">
    <property type="entry name" value="Mur_ligase"/>
    <property type="match status" value="1"/>
</dbReference>